<accession>A0A0P8A746</accession>
<evidence type="ECO:0000259" key="2">
    <source>
        <dbReference type="PROSITE" id="PS50975"/>
    </source>
</evidence>
<feature type="domain" description="ATP-grasp" evidence="2">
    <location>
        <begin position="95"/>
        <end position="287"/>
    </location>
</feature>
<dbReference type="PROSITE" id="PS50975">
    <property type="entry name" value="ATP_GRASP"/>
    <property type="match status" value="1"/>
</dbReference>
<dbReference type="Gene3D" id="3.30.1490.20">
    <property type="entry name" value="ATP-grasp fold, A domain"/>
    <property type="match status" value="1"/>
</dbReference>
<dbReference type="PATRIC" id="fig|1719120.3.peg.1650"/>
<name>A0A0P8A746_9EURY</name>
<organism evidence="3 4">
    <name type="scientific">Candidatus Methanoperedens nitratireducens</name>
    <dbReference type="NCBI Taxonomy" id="1392998"/>
    <lineage>
        <taxon>Archaea</taxon>
        <taxon>Methanobacteriati</taxon>
        <taxon>Methanobacteriota</taxon>
        <taxon>Stenosarchaea group</taxon>
        <taxon>Methanomicrobia</taxon>
        <taxon>Methanosarcinales</taxon>
        <taxon>ANME-2 cluster</taxon>
        <taxon>Candidatus Methanoperedentaceae</taxon>
        <taxon>Candidatus Methanoperedens</taxon>
    </lineage>
</organism>
<evidence type="ECO:0000313" key="4">
    <source>
        <dbReference type="Proteomes" id="UP000050360"/>
    </source>
</evidence>
<gene>
    <name evidence="3" type="ORF">MPEBLZ_01519</name>
</gene>
<keyword evidence="1" id="KW-0067">ATP-binding</keyword>
<dbReference type="Gene3D" id="3.30.470.20">
    <property type="entry name" value="ATP-grasp fold, B domain"/>
    <property type="match status" value="1"/>
</dbReference>
<keyword evidence="1" id="KW-0547">Nucleotide-binding</keyword>
<dbReference type="GO" id="GO:0046872">
    <property type="term" value="F:metal ion binding"/>
    <property type="evidence" value="ECO:0007669"/>
    <property type="project" value="InterPro"/>
</dbReference>
<dbReference type="AlphaFoldDB" id="A0A0P8A746"/>
<dbReference type="GO" id="GO:0016879">
    <property type="term" value="F:ligase activity, forming carbon-nitrogen bonds"/>
    <property type="evidence" value="ECO:0007669"/>
    <property type="project" value="TreeGrafter"/>
</dbReference>
<dbReference type="PANTHER" id="PTHR21621">
    <property type="entry name" value="RIBOSOMAL PROTEIN S6 MODIFICATION PROTEIN"/>
    <property type="match status" value="1"/>
</dbReference>
<protein>
    <submittedName>
        <fullName evidence="3">Ribosomal protein S6 modification protein</fullName>
    </submittedName>
</protein>
<comment type="caution">
    <text evidence="3">The sequence shown here is derived from an EMBL/GenBank/DDBJ whole genome shotgun (WGS) entry which is preliminary data.</text>
</comment>
<dbReference type="GO" id="GO:0005737">
    <property type="term" value="C:cytoplasm"/>
    <property type="evidence" value="ECO:0007669"/>
    <property type="project" value="TreeGrafter"/>
</dbReference>
<dbReference type="SUPFAM" id="SSF56059">
    <property type="entry name" value="Glutathione synthetase ATP-binding domain-like"/>
    <property type="match status" value="1"/>
</dbReference>
<proteinExistence type="predicted"/>
<dbReference type="InterPro" id="IPR013815">
    <property type="entry name" value="ATP_grasp_subdomain_1"/>
</dbReference>
<dbReference type="InterPro" id="IPR013651">
    <property type="entry name" value="ATP-grasp_RimK-type"/>
</dbReference>
<reference evidence="3 4" key="1">
    <citation type="submission" date="2015-09" db="EMBL/GenBank/DDBJ databases">
        <title>A metagenomics-based metabolic model of nitrate-dependent anaerobic oxidation of methane by Methanoperedens-like archaea.</title>
        <authorList>
            <person name="Arshad A."/>
            <person name="Speth D.R."/>
            <person name="De Graaf R.M."/>
            <person name="Op Den Camp H.J."/>
            <person name="Jetten M.S."/>
            <person name="Welte C.U."/>
        </authorList>
    </citation>
    <scope>NUCLEOTIDE SEQUENCE [LARGE SCALE GENOMIC DNA]</scope>
</reference>
<dbReference type="GO" id="GO:0005524">
    <property type="term" value="F:ATP binding"/>
    <property type="evidence" value="ECO:0007669"/>
    <property type="project" value="UniProtKB-UniRule"/>
</dbReference>
<dbReference type="Pfam" id="PF08443">
    <property type="entry name" value="RimK"/>
    <property type="match status" value="1"/>
</dbReference>
<evidence type="ECO:0000256" key="1">
    <source>
        <dbReference type="PROSITE-ProRule" id="PRU00409"/>
    </source>
</evidence>
<dbReference type="PANTHER" id="PTHR21621:SF0">
    <property type="entry name" value="BETA-CITRYLGLUTAMATE SYNTHASE B-RELATED"/>
    <property type="match status" value="1"/>
</dbReference>
<evidence type="ECO:0000313" key="3">
    <source>
        <dbReference type="EMBL" id="KPQ43936.1"/>
    </source>
</evidence>
<sequence>MKIACFVEGYNFSLKSECSALNKFKSTAESMGHAFEFIYKDDISKIADYDALFIRATTDPGSSAYIVSRLAEQSGLKVIDDPHSIRTCSNKAILHDLFQKNNIPSPKSILFHGDYSRENLDLIFKTLGLPVIIKTPYTRFSSHVEKARDETEFIKISKHLLVKAKVLVLQEYIQSDFDWRVGILRNEVIYLCKYCMPKGGWKVKSKINGRNVWGDTIPISRDSISPELKEISITLSKYVGNGLYGLDVKETNDGYKVIEINDNPSIYDGYEDVVDRDIYEKIINALV</sequence>
<dbReference type="EMBL" id="LKCM01000120">
    <property type="protein sequence ID" value="KPQ43936.1"/>
    <property type="molecule type" value="Genomic_DNA"/>
</dbReference>
<dbReference type="InterPro" id="IPR011761">
    <property type="entry name" value="ATP-grasp"/>
</dbReference>
<dbReference type="Proteomes" id="UP000050360">
    <property type="component" value="Unassembled WGS sequence"/>
</dbReference>